<feature type="domain" description="ABC transmembrane type-1" evidence="9">
    <location>
        <begin position="363"/>
        <end position="557"/>
    </location>
</feature>
<dbReference type="SUPFAM" id="SSF161098">
    <property type="entry name" value="MetI-like"/>
    <property type="match status" value="2"/>
</dbReference>
<evidence type="ECO:0000256" key="2">
    <source>
        <dbReference type="ARBA" id="ARBA00022448"/>
    </source>
</evidence>
<dbReference type="OrthoDB" id="9807047at2"/>
<organism evidence="10 11">
    <name type="scientific">Desulfovibrio gilichinskyi</name>
    <dbReference type="NCBI Taxonomy" id="1519643"/>
    <lineage>
        <taxon>Bacteria</taxon>
        <taxon>Pseudomonadati</taxon>
        <taxon>Thermodesulfobacteriota</taxon>
        <taxon>Desulfovibrionia</taxon>
        <taxon>Desulfovibrionales</taxon>
        <taxon>Desulfovibrionaceae</taxon>
        <taxon>Desulfovibrio</taxon>
    </lineage>
</organism>
<dbReference type="GO" id="GO:0055085">
    <property type="term" value="P:transmembrane transport"/>
    <property type="evidence" value="ECO:0007669"/>
    <property type="project" value="InterPro"/>
</dbReference>
<sequence>MKLSSIARSGIIPARGNGLSLFIPVILAVCILSLMPTVRLLIEGVAPDGVWGLGILREIIGEQSTWTALKHTMFVGLSATLLATFVGCAMGLLIGLTDIRLRKTLTFCFMVPMMIPPQITALSWIQLFGPSSALLNMLGIAPAPGTPHPMYSAWGIALLLGIQQAPLVFLSLKSGLAAMPREMVEAARTCGAGKTRVLLDIVLPLMTPALTVGMALAFVSCIGNFGIPAMLGIPAGYTVLTTLIYQKLANFGPDVIAEAASLSILVSLLALFGVLLQSYVLSRKDFRLVGAPSESLKYKLGKKKWIAESGCWIVIILILVVPVAALFISSLIPSYGVVLSAKTMTFANYISVLFKHDATIRAFINSFALAGGASLILCLIGIPVGYFMVWQRNSLLRFLSPLIELPYALPGVVLSIGCILLFIKPLPVIGISIYGTIWIILIAYLARFLAMGLRPIVGGFLQTDVAMEEAARMCGAGFARRMYDIVLPLIMPAAATGGLFVFLAAFNELTVSVLLWSSGSETLGVVIYNMDDSGNSVLSSSVSILVILAVIALMLVLSAIGRKAPKGSIPWQC</sequence>
<keyword evidence="2 8" id="KW-0813">Transport</keyword>
<proteinExistence type="inferred from homology"/>
<evidence type="ECO:0000256" key="7">
    <source>
        <dbReference type="ARBA" id="ARBA00023136"/>
    </source>
</evidence>
<dbReference type="Pfam" id="PF00528">
    <property type="entry name" value="BPD_transp_1"/>
    <property type="match status" value="2"/>
</dbReference>
<dbReference type="Proteomes" id="UP000192906">
    <property type="component" value="Unassembled WGS sequence"/>
</dbReference>
<evidence type="ECO:0000313" key="11">
    <source>
        <dbReference type="Proteomes" id="UP000192906"/>
    </source>
</evidence>
<evidence type="ECO:0000313" key="10">
    <source>
        <dbReference type="EMBL" id="SMF37138.1"/>
    </source>
</evidence>
<name>A0A1X7ENP6_9BACT</name>
<dbReference type="InterPro" id="IPR000515">
    <property type="entry name" value="MetI-like"/>
</dbReference>
<feature type="transmembrane region" description="Helical" evidence="8">
    <location>
        <begin position="225"/>
        <end position="245"/>
    </location>
</feature>
<feature type="transmembrane region" description="Helical" evidence="8">
    <location>
        <begin position="429"/>
        <end position="450"/>
    </location>
</feature>
<dbReference type="RefSeq" id="WP_085104044.1">
    <property type="nucleotide sequence ID" value="NZ_FWZU01000005.1"/>
</dbReference>
<feature type="transmembrane region" description="Helical" evidence="8">
    <location>
        <begin position="73"/>
        <end position="95"/>
    </location>
</feature>
<feature type="transmembrane region" description="Helical" evidence="8">
    <location>
        <begin position="305"/>
        <end position="328"/>
    </location>
</feature>
<keyword evidence="6 8" id="KW-1133">Transmembrane helix</keyword>
<keyword evidence="5 8" id="KW-0812">Transmembrane</keyword>
<dbReference type="GO" id="GO:0005886">
    <property type="term" value="C:plasma membrane"/>
    <property type="evidence" value="ECO:0007669"/>
    <property type="project" value="UniProtKB-SubCell"/>
</dbReference>
<accession>A0A1X7ENP6</accession>
<comment type="similarity">
    <text evidence="8">Belongs to the binding-protein-dependent transport system permease family.</text>
</comment>
<dbReference type="CDD" id="cd06261">
    <property type="entry name" value="TM_PBP2"/>
    <property type="match status" value="2"/>
</dbReference>
<dbReference type="AlphaFoldDB" id="A0A1X7ENP6"/>
<feature type="transmembrane region" description="Helical" evidence="8">
    <location>
        <begin position="402"/>
        <end position="423"/>
    </location>
</feature>
<evidence type="ECO:0000256" key="5">
    <source>
        <dbReference type="ARBA" id="ARBA00022692"/>
    </source>
</evidence>
<keyword evidence="11" id="KW-1185">Reference proteome</keyword>
<evidence type="ECO:0000256" key="6">
    <source>
        <dbReference type="ARBA" id="ARBA00022989"/>
    </source>
</evidence>
<evidence type="ECO:0000259" key="9">
    <source>
        <dbReference type="PROSITE" id="PS50928"/>
    </source>
</evidence>
<protein>
    <submittedName>
        <fullName evidence="10">Iron(III) transport system permease protein</fullName>
    </submittedName>
</protein>
<feature type="transmembrane region" description="Helical" evidence="8">
    <location>
        <begin position="21"/>
        <end position="42"/>
    </location>
</feature>
<keyword evidence="7 8" id="KW-0472">Membrane</keyword>
<dbReference type="InterPro" id="IPR035906">
    <property type="entry name" value="MetI-like_sf"/>
</dbReference>
<evidence type="ECO:0000256" key="4">
    <source>
        <dbReference type="ARBA" id="ARBA00022519"/>
    </source>
</evidence>
<dbReference type="PROSITE" id="PS50928">
    <property type="entry name" value="ABC_TM1"/>
    <property type="match status" value="2"/>
</dbReference>
<evidence type="ECO:0000256" key="3">
    <source>
        <dbReference type="ARBA" id="ARBA00022475"/>
    </source>
</evidence>
<reference evidence="11" key="1">
    <citation type="submission" date="2017-04" db="EMBL/GenBank/DDBJ databases">
        <authorList>
            <person name="Varghese N."/>
            <person name="Submissions S."/>
        </authorList>
    </citation>
    <scope>NUCLEOTIDE SEQUENCE [LARGE SCALE GENOMIC DNA]</scope>
    <source>
        <strain evidence="11">K3S</strain>
    </source>
</reference>
<evidence type="ECO:0000256" key="8">
    <source>
        <dbReference type="RuleBase" id="RU363032"/>
    </source>
</evidence>
<feature type="transmembrane region" description="Helical" evidence="8">
    <location>
        <begin position="485"/>
        <end position="506"/>
    </location>
</feature>
<dbReference type="EMBL" id="FWZU01000005">
    <property type="protein sequence ID" value="SMF37138.1"/>
    <property type="molecule type" value="Genomic_DNA"/>
</dbReference>
<feature type="transmembrane region" description="Helical" evidence="8">
    <location>
        <begin position="107"/>
        <end position="127"/>
    </location>
</feature>
<keyword evidence="3" id="KW-1003">Cell membrane</keyword>
<dbReference type="Gene3D" id="1.10.3720.10">
    <property type="entry name" value="MetI-like"/>
    <property type="match status" value="2"/>
</dbReference>
<feature type="domain" description="ABC transmembrane type-1" evidence="9">
    <location>
        <begin position="69"/>
        <end position="277"/>
    </location>
</feature>
<dbReference type="PANTHER" id="PTHR43357:SF3">
    <property type="entry name" value="FE(3+)-TRANSPORT SYSTEM PERMEASE PROTEIN FBPB 2"/>
    <property type="match status" value="1"/>
</dbReference>
<feature type="transmembrane region" description="Helical" evidence="8">
    <location>
        <begin position="366"/>
        <end position="390"/>
    </location>
</feature>
<feature type="transmembrane region" description="Helical" evidence="8">
    <location>
        <begin position="257"/>
        <end position="280"/>
    </location>
</feature>
<keyword evidence="4" id="KW-0997">Cell inner membrane</keyword>
<comment type="subcellular location">
    <subcellularLocation>
        <location evidence="1">Cell inner membrane</location>
        <topology evidence="1">Multi-pass membrane protein</topology>
    </subcellularLocation>
    <subcellularLocation>
        <location evidence="8">Cell membrane</location>
        <topology evidence="8">Multi-pass membrane protein</topology>
    </subcellularLocation>
</comment>
<dbReference type="STRING" id="1519643.SAMN06295933_3223"/>
<feature type="transmembrane region" description="Helical" evidence="8">
    <location>
        <begin position="537"/>
        <end position="560"/>
    </location>
</feature>
<evidence type="ECO:0000256" key="1">
    <source>
        <dbReference type="ARBA" id="ARBA00004429"/>
    </source>
</evidence>
<dbReference type="PANTHER" id="PTHR43357">
    <property type="entry name" value="INNER MEMBRANE ABC TRANSPORTER PERMEASE PROTEIN YDCV"/>
    <property type="match status" value="1"/>
</dbReference>
<gene>
    <name evidence="10" type="ORF">SAMN06295933_3223</name>
</gene>
<feature type="transmembrane region" description="Helical" evidence="8">
    <location>
        <begin position="151"/>
        <end position="176"/>
    </location>
</feature>